<evidence type="ECO:0000313" key="2">
    <source>
        <dbReference type="EMBL" id="SFF55446.1"/>
    </source>
</evidence>
<proteinExistence type="predicted"/>
<keyword evidence="3" id="KW-1185">Reference proteome</keyword>
<dbReference type="InterPro" id="IPR018745">
    <property type="entry name" value="MpsC"/>
</dbReference>
<protein>
    <submittedName>
        <fullName evidence="2">Uncharacterized protein YbcI</fullName>
    </submittedName>
</protein>
<dbReference type="EMBL" id="FOOG01000001">
    <property type="protein sequence ID" value="SFF55446.1"/>
    <property type="molecule type" value="Genomic_DNA"/>
</dbReference>
<dbReference type="OrthoDB" id="2677857at2"/>
<dbReference type="Pfam" id="PF10057">
    <property type="entry name" value="MpsC"/>
    <property type="match status" value="1"/>
</dbReference>
<name>A0A1I2JRQ5_9BACI</name>
<dbReference type="Proteomes" id="UP000198897">
    <property type="component" value="Unassembled WGS sequence"/>
</dbReference>
<reference evidence="3" key="1">
    <citation type="submission" date="2016-10" db="EMBL/GenBank/DDBJ databases">
        <authorList>
            <person name="Varghese N."/>
            <person name="Submissions S."/>
        </authorList>
    </citation>
    <scope>NUCLEOTIDE SEQUENCE [LARGE SCALE GENOMIC DNA]</scope>
    <source>
        <strain evidence="3">FP5</strain>
    </source>
</reference>
<evidence type="ECO:0000313" key="3">
    <source>
        <dbReference type="Proteomes" id="UP000198897"/>
    </source>
</evidence>
<dbReference type="AlphaFoldDB" id="A0A1I2JRQ5"/>
<evidence type="ECO:0000259" key="1">
    <source>
        <dbReference type="Pfam" id="PF10057"/>
    </source>
</evidence>
<sequence>MEKKSLNSEIAGYIGKLLRDNFGKGPTSVYVSIKKPFVSIYLKDFLAPIERLLVGQKNYHKVEETRDLMFEELIPEIKATLRVSADLHINNFYYDWSLENKTGVLLGVMDISESSDDHFYPEFPNKELLEEEMIKVSEIAQKAPDHLNSMYLNNRTLVMERIGILTELEKELIREGNKEQLLLSKRQLEKRLLDIKVFEAILDVNINDVFVDWDFYLDISYLIFIVKPK</sequence>
<accession>A0A1I2JRQ5</accession>
<organism evidence="2 3">
    <name type="scientific">Halobacillus alkaliphilus</name>
    <dbReference type="NCBI Taxonomy" id="396056"/>
    <lineage>
        <taxon>Bacteria</taxon>
        <taxon>Bacillati</taxon>
        <taxon>Bacillota</taxon>
        <taxon>Bacilli</taxon>
        <taxon>Bacillales</taxon>
        <taxon>Bacillaceae</taxon>
        <taxon>Halobacillus</taxon>
    </lineage>
</organism>
<gene>
    <name evidence="2" type="ORF">SAMN05216353_101293</name>
</gene>
<feature type="domain" description="Na+-translocating membrane potential-generating system MpsC" evidence="1">
    <location>
        <begin position="3"/>
        <end position="110"/>
    </location>
</feature>